<comment type="subcellular location">
    <subcellularLocation>
        <location evidence="1 7">Cytoplasm</location>
    </subcellularLocation>
</comment>
<dbReference type="GO" id="GO:0005737">
    <property type="term" value="C:cytoplasm"/>
    <property type="evidence" value="ECO:0007669"/>
    <property type="project" value="UniProtKB-SubCell"/>
</dbReference>
<dbReference type="InterPro" id="IPR036412">
    <property type="entry name" value="HAD-like_sf"/>
</dbReference>
<dbReference type="InterPro" id="IPR004446">
    <property type="entry name" value="Heptose_bisP_phosphatase"/>
</dbReference>
<comment type="similarity">
    <text evidence="7">Belongs to the gmhB family.</text>
</comment>
<name>A0A154L6U4_9PROT</name>
<feature type="binding site" evidence="10">
    <location>
        <position position="33"/>
    </location>
    <ligand>
        <name>Mg(2+)</name>
        <dbReference type="ChEBI" id="CHEBI:18420"/>
    </ligand>
</feature>
<accession>A0A154L6U4</accession>
<dbReference type="GO" id="GO:0016791">
    <property type="term" value="F:phosphatase activity"/>
    <property type="evidence" value="ECO:0007669"/>
    <property type="project" value="InterPro"/>
</dbReference>
<comment type="cofactor">
    <cofactor evidence="10">
        <name>Mg(2+)</name>
        <dbReference type="ChEBI" id="CHEBI:18420"/>
    </cofactor>
</comment>
<dbReference type="PANTHER" id="PTHR42891">
    <property type="entry name" value="D-GLYCERO-BETA-D-MANNO-HEPTOSE-1,7-BISPHOSPHATE 7-PHOSPHATASE"/>
    <property type="match status" value="1"/>
</dbReference>
<dbReference type="Pfam" id="PF13242">
    <property type="entry name" value="Hydrolase_like"/>
    <property type="match status" value="1"/>
</dbReference>
<keyword evidence="2 7" id="KW-0963">Cytoplasm</keyword>
<evidence type="ECO:0000256" key="6">
    <source>
        <dbReference type="ARBA" id="ARBA00031828"/>
    </source>
</evidence>
<keyword evidence="5 7" id="KW-0119">Carbohydrate metabolism</keyword>
<evidence type="ECO:0000256" key="7">
    <source>
        <dbReference type="PIRNR" id="PIRNR004682"/>
    </source>
</evidence>
<reference evidence="11 12" key="1">
    <citation type="submission" date="2015-12" db="EMBL/GenBank/DDBJ databases">
        <title>Genome sequence of Thalassospira lucentensis MCCC 1A02072.</title>
        <authorList>
            <person name="Lu L."/>
            <person name="Lai Q."/>
            <person name="Shao Z."/>
            <person name="Qian P."/>
        </authorList>
    </citation>
    <scope>NUCLEOTIDE SEQUENCE [LARGE SCALE GENOMIC DNA]</scope>
    <source>
        <strain evidence="11 12">MCCC 1A02072</strain>
    </source>
</reference>
<dbReference type="Proteomes" id="UP000076335">
    <property type="component" value="Unassembled WGS sequence"/>
</dbReference>
<evidence type="ECO:0000256" key="2">
    <source>
        <dbReference type="ARBA" id="ARBA00022490"/>
    </source>
</evidence>
<organism evidence="11 12">
    <name type="scientific">Thalassospira lucentensis</name>
    <dbReference type="NCBI Taxonomy" id="168935"/>
    <lineage>
        <taxon>Bacteria</taxon>
        <taxon>Pseudomonadati</taxon>
        <taxon>Pseudomonadota</taxon>
        <taxon>Alphaproteobacteria</taxon>
        <taxon>Rhodospirillales</taxon>
        <taxon>Thalassospiraceae</taxon>
        <taxon>Thalassospira</taxon>
    </lineage>
</organism>
<comment type="caution">
    <text evidence="11">The sequence shown here is derived from an EMBL/GenBank/DDBJ whole genome shotgun (WGS) entry which is preliminary data.</text>
</comment>
<dbReference type="InterPro" id="IPR006543">
    <property type="entry name" value="Histidinol-phos"/>
</dbReference>
<protein>
    <recommendedName>
        <fullName evidence="6 7">D,D-heptose 1,7-bisphosphate phosphatase</fullName>
        <ecNumber evidence="7">3.1.3.-</ecNumber>
    </recommendedName>
</protein>
<evidence type="ECO:0000313" key="12">
    <source>
        <dbReference type="Proteomes" id="UP000076335"/>
    </source>
</evidence>
<dbReference type="EC" id="3.1.3.-" evidence="7"/>
<dbReference type="PANTHER" id="PTHR42891:SF1">
    <property type="entry name" value="D-GLYCERO-BETA-D-MANNO-HEPTOSE-1,7-BISPHOSPHATE 7-PHOSPHATASE"/>
    <property type="match status" value="1"/>
</dbReference>
<feature type="binding site" evidence="10">
    <location>
        <position position="157"/>
    </location>
    <ligand>
        <name>Mg(2+)</name>
        <dbReference type="ChEBI" id="CHEBI:18420"/>
    </ligand>
</feature>
<dbReference type="RefSeq" id="WP_062951695.1">
    <property type="nucleotide sequence ID" value="NZ_LPVY01000012.1"/>
</dbReference>
<dbReference type="EMBL" id="LPVY01000012">
    <property type="protein sequence ID" value="KZB64432.1"/>
    <property type="molecule type" value="Genomic_DNA"/>
</dbReference>
<dbReference type="InterPro" id="IPR023214">
    <property type="entry name" value="HAD_sf"/>
</dbReference>
<evidence type="ECO:0000313" key="11">
    <source>
        <dbReference type="EMBL" id="KZB64432.1"/>
    </source>
</evidence>
<feature type="binding site" evidence="10">
    <location>
        <position position="130"/>
    </location>
    <ligand>
        <name>Zn(2+)</name>
        <dbReference type="ChEBI" id="CHEBI:29105"/>
    </ligand>
</feature>
<evidence type="ECO:0000256" key="10">
    <source>
        <dbReference type="PIRSR" id="PIRSR004682-4"/>
    </source>
</evidence>
<evidence type="ECO:0000256" key="5">
    <source>
        <dbReference type="ARBA" id="ARBA00023277"/>
    </source>
</evidence>
<comment type="cofactor">
    <cofactor evidence="10">
        <name>Zn(2+)</name>
        <dbReference type="ChEBI" id="CHEBI:29105"/>
    </cofactor>
</comment>
<keyword evidence="10" id="KW-0460">Magnesium</keyword>
<feature type="site" description="Contributes to substrate recognition" evidence="9">
    <location>
        <position position="131"/>
    </location>
</feature>
<dbReference type="NCBIfam" id="TIGR01656">
    <property type="entry name" value="Histidinol-ppas"/>
    <property type="match status" value="1"/>
</dbReference>
<evidence type="ECO:0000256" key="9">
    <source>
        <dbReference type="PIRSR" id="PIRSR004682-3"/>
    </source>
</evidence>
<sequence length="214" mass="23457">MSHRKYDFVRRHFIDPAPRWRDQRNPVPAVFLDRDGVVNEEVHYLSKIDDLALIPGTASAIKQLNDAGIPVVIVTNQSAVARGYLSEEGLRDLHEAMIAMLARAGASVQGIYYSPYHPDGIEEYRRDSECRKPGPAMILAAAEDFAISLPDSVLIGDRINDIRAGRAAGTHAVIVRTGHGAKETTWPEAAEADFIADDLQAAVSELFARGVLAR</sequence>
<evidence type="ECO:0000256" key="1">
    <source>
        <dbReference type="ARBA" id="ARBA00004496"/>
    </source>
</evidence>
<dbReference type="GO" id="GO:0005975">
    <property type="term" value="P:carbohydrate metabolic process"/>
    <property type="evidence" value="ECO:0007669"/>
    <property type="project" value="InterPro"/>
</dbReference>
<dbReference type="InterPro" id="IPR006549">
    <property type="entry name" value="HAD-SF_hydro_IIIA"/>
</dbReference>
<feature type="site" description="Stabilizes the phosphoryl group" evidence="9">
    <location>
        <position position="75"/>
    </location>
</feature>
<dbReference type="OrthoDB" id="9814110at2"/>
<feature type="active site" description="Proton donor" evidence="8">
    <location>
        <position position="35"/>
    </location>
</feature>
<keyword evidence="10" id="KW-0862">Zinc</keyword>
<feature type="binding site" evidence="10">
    <location>
        <position position="35"/>
    </location>
    <ligand>
        <name>Mg(2+)</name>
        <dbReference type="ChEBI" id="CHEBI:18420"/>
    </ligand>
</feature>
<keyword evidence="3 10" id="KW-0479">Metal-binding</keyword>
<dbReference type="Gene3D" id="3.40.50.1000">
    <property type="entry name" value="HAD superfamily/HAD-like"/>
    <property type="match status" value="1"/>
</dbReference>
<proteinExistence type="inferred from homology"/>
<evidence type="ECO:0000256" key="8">
    <source>
        <dbReference type="PIRSR" id="PIRSR004682-1"/>
    </source>
</evidence>
<dbReference type="PIRSF" id="PIRSF004682">
    <property type="entry name" value="GmhB"/>
    <property type="match status" value="1"/>
</dbReference>
<dbReference type="GO" id="GO:0046872">
    <property type="term" value="F:metal ion binding"/>
    <property type="evidence" value="ECO:0007669"/>
    <property type="project" value="UniProtKB-KW"/>
</dbReference>
<feature type="active site" description="Nucleophile" evidence="8">
    <location>
        <position position="33"/>
    </location>
</feature>
<evidence type="ECO:0000256" key="4">
    <source>
        <dbReference type="ARBA" id="ARBA00022801"/>
    </source>
</evidence>
<evidence type="ECO:0000256" key="3">
    <source>
        <dbReference type="ARBA" id="ARBA00022723"/>
    </source>
</evidence>
<dbReference type="SUPFAM" id="SSF56784">
    <property type="entry name" value="HAD-like"/>
    <property type="match status" value="1"/>
</dbReference>
<dbReference type="AlphaFoldDB" id="A0A154L6U4"/>
<dbReference type="NCBIfam" id="TIGR01662">
    <property type="entry name" value="HAD-SF-IIIA"/>
    <property type="match status" value="1"/>
</dbReference>
<dbReference type="CDD" id="cd07503">
    <property type="entry name" value="HAD_HisB-N"/>
    <property type="match status" value="1"/>
</dbReference>
<gene>
    <name evidence="11" type="ORF">AUP42_00515</name>
</gene>
<feature type="site" description="Stabilizes the phosphoryl group" evidence="9">
    <location>
        <position position="132"/>
    </location>
</feature>
<keyword evidence="4 7" id="KW-0378">Hydrolase</keyword>